<dbReference type="OrthoDB" id="1442608at2"/>
<evidence type="ECO:0000313" key="1">
    <source>
        <dbReference type="EMBL" id="SDL50319.1"/>
    </source>
</evidence>
<dbReference type="SUPFAM" id="SSF52091">
    <property type="entry name" value="SpoIIaa-like"/>
    <property type="match status" value="1"/>
</dbReference>
<accession>A0A1G9KKY5</accession>
<keyword evidence="2" id="KW-1185">Reference proteome</keyword>
<organism evidence="1 2">
    <name type="scientific">Maridesulfovibrio ferrireducens</name>
    <dbReference type="NCBI Taxonomy" id="246191"/>
    <lineage>
        <taxon>Bacteria</taxon>
        <taxon>Pseudomonadati</taxon>
        <taxon>Thermodesulfobacteriota</taxon>
        <taxon>Desulfovibrionia</taxon>
        <taxon>Desulfovibrionales</taxon>
        <taxon>Desulfovibrionaceae</taxon>
        <taxon>Maridesulfovibrio</taxon>
    </lineage>
</organism>
<dbReference type="AlphaFoldDB" id="A0A1G9KKY5"/>
<name>A0A1G9KKY5_9BACT</name>
<sequence>MIELIEIASSKAVGLRVSGKIEEKDIKLVIDAVNEKLKYEEKLAIYVELVEFGGISIKALIEDIKFAFPNMKKFTKKAIVSDKSWHETLTEISDKIFPFIELKHFGVEEKEKALLWVMED</sequence>
<dbReference type="InterPro" id="IPR038396">
    <property type="entry name" value="SpoIIAA-like_sf"/>
</dbReference>
<reference evidence="2" key="1">
    <citation type="submission" date="2016-10" db="EMBL/GenBank/DDBJ databases">
        <authorList>
            <person name="Varghese N."/>
            <person name="Submissions S."/>
        </authorList>
    </citation>
    <scope>NUCLEOTIDE SEQUENCE [LARGE SCALE GENOMIC DNA]</scope>
    <source>
        <strain evidence="2">DSM 16995</strain>
    </source>
</reference>
<dbReference type="Pfam" id="PF11964">
    <property type="entry name" value="SpoIIAA-like"/>
    <property type="match status" value="1"/>
</dbReference>
<evidence type="ECO:0000313" key="2">
    <source>
        <dbReference type="Proteomes" id="UP000199053"/>
    </source>
</evidence>
<gene>
    <name evidence="1" type="ORF">SAMN05660337_3125</name>
</gene>
<dbReference type="InterPro" id="IPR036513">
    <property type="entry name" value="STAS_dom_sf"/>
</dbReference>
<dbReference type="Gene3D" id="3.40.50.10600">
    <property type="entry name" value="SpoIIaa-like domains"/>
    <property type="match status" value="1"/>
</dbReference>
<dbReference type="RefSeq" id="WP_092162757.1">
    <property type="nucleotide sequence ID" value="NZ_FNGA01000005.1"/>
</dbReference>
<dbReference type="Proteomes" id="UP000199053">
    <property type="component" value="Unassembled WGS sequence"/>
</dbReference>
<dbReference type="EMBL" id="FNGA01000005">
    <property type="protein sequence ID" value="SDL50319.1"/>
    <property type="molecule type" value="Genomic_DNA"/>
</dbReference>
<dbReference type="InterPro" id="IPR021866">
    <property type="entry name" value="SpoIIAA-like"/>
</dbReference>
<protein>
    <submittedName>
        <fullName evidence="1">SpoIIAA-like</fullName>
    </submittedName>
</protein>
<proteinExistence type="predicted"/>